<reference evidence="3" key="1">
    <citation type="journal article" date="2012" name="Nat. Genet.">
        <title>Lifestyle transitions in plant pathogenic Colletotrichum fungi deciphered by genome and transcriptome analyses.</title>
        <authorList>
            <person name="O'Connell R.J."/>
            <person name="Thon M.R."/>
            <person name="Hacquard S."/>
            <person name="Amyotte S.G."/>
            <person name="Kleemann J."/>
            <person name="Torres M.F."/>
            <person name="Damm U."/>
            <person name="Buiate E.A."/>
            <person name="Epstein L."/>
            <person name="Alkan N."/>
            <person name="Altmueller J."/>
            <person name="Alvarado-Balderrama L."/>
            <person name="Bauser C.A."/>
            <person name="Becker C."/>
            <person name="Birren B.W."/>
            <person name="Chen Z."/>
            <person name="Choi J."/>
            <person name="Crouch J.A."/>
            <person name="Duvick J.P."/>
            <person name="Farman M.A."/>
            <person name="Gan P."/>
            <person name="Heiman D."/>
            <person name="Henrissat B."/>
            <person name="Howard R.J."/>
            <person name="Kabbage M."/>
            <person name="Koch C."/>
            <person name="Kracher B."/>
            <person name="Kubo Y."/>
            <person name="Law A.D."/>
            <person name="Lebrun M.-H."/>
            <person name="Lee Y.-H."/>
            <person name="Miyara I."/>
            <person name="Moore N."/>
            <person name="Neumann U."/>
            <person name="Nordstroem K."/>
            <person name="Panaccione D.G."/>
            <person name="Panstruga R."/>
            <person name="Place M."/>
            <person name="Proctor R.H."/>
            <person name="Prusky D."/>
            <person name="Rech G."/>
            <person name="Reinhardt R."/>
            <person name="Rollins J.A."/>
            <person name="Rounsley S."/>
            <person name="Schardl C.L."/>
            <person name="Schwartz D.C."/>
            <person name="Shenoy N."/>
            <person name="Shirasu K."/>
            <person name="Sikhakolli U.R."/>
            <person name="Stueber K."/>
            <person name="Sukno S.A."/>
            <person name="Sweigard J.A."/>
            <person name="Takano Y."/>
            <person name="Takahara H."/>
            <person name="Trail F."/>
            <person name="van der Does H.C."/>
            <person name="Voll L.M."/>
            <person name="Will I."/>
            <person name="Young S."/>
            <person name="Zeng Q."/>
            <person name="Zhang J."/>
            <person name="Zhou S."/>
            <person name="Dickman M.B."/>
            <person name="Schulze-Lefert P."/>
            <person name="Ver Loren van Themaat E."/>
            <person name="Ma L.-J."/>
            <person name="Vaillancourt L.J."/>
        </authorList>
    </citation>
    <scope>NUCLEOTIDE SEQUENCE [LARGE SCALE GENOMIC DNA]</scope>
    <source>
        <strain evidence="3">IMI 349063</strain>
    </source>
</reference>
<dbReference type="HOGENOM" id="CLU_2558182_0_0_1"/>
<sequence>MKPSDRSIPSQLVYPDAHQSLATMHSPNAEPPPPSSSSLPNPSHRPIITGYAPPSTRPGEPISKNDGQASEIVYLFAIDMGI</sequence>
<name>H1V734_COLHI</name>
<protein>
    <submittedName>
        <fullName evidence="2">Uncharacterized protein</fullName>
    </submittedName>
</protein>
<evidence type="ECO:0000313" key="3">
    <source>
        <dbReference type="Proteomes" id="UP000007174"/>
    </source>
</evidence>
<evidence type="ECO:0000256" key="1">
    <source>
        <dbReference type="SAM" id="MobiDB-lite"/>
    </source>
</evidence>
<accession>H1V734</accession>
<proteinExistence type="predicted"/>
<dbReference type="EMBL" id="CACQ02001803">
    <property type="protein sequence ID" value="CCF36036.1"/>
    <property type="molecule type" value="Genomic_DNA"/>
</dbReference>
<feature type="region of interest" description="Disordered" evidence="1">
    <location>
        <begin position="1"/>
        <end position="68"/>
    </location>
</feature>
<evidence type="ECO:0000313" key="2">
    <source>
        <dbReference type="EMBL" id="CCF36036.1"/>
    </source>
</evidence>
<gene>
    <name evidence="2" type="ORF">CH063_07691</name>
</gene>
<organism evidence="2 3">
    <name type="scientific">Colletotrichum higginsianum (strain IMI 349063)</name>
    <name type="common">Crucifer anthracnose fungus</name>
    <dbReference type="NCBI Taxonomy" id="759273"/>
    <lineage>
        <taxon>Eukaryota</taxon>
        <taxon>Fungi</taxon>
        <taxon>Dikarya</taxon>
        <taxon>Ascomycota</taxon>
        <taxon>Pezizomycotina</taxon>
        <taxon>Sordariomycetes</taxon>
        <taxon>Hypocreomycetidae</taxon>
        <taxon>Glomerellales</taxon>
        <taxon>Glomerellaceae</taxon>
        <taxon>Colletotrichum</taxon>
        <taxon>Colletotrichum destructivum species complex</taxon>
    </lineage>
</organism>
<dbReference type="Proteomes" id="UP000007174">
    <property type="component" value="Unassembled WGS sequence"/>
</dbReference>
<dbReference type="AlphaFoldDB" id="H1V734"/>